<proteinExistence type="predicted"/>
<dbReference type="Proteomes" id="UP001472677">
    <property type="component" value="Unassembled WGS sequence"/>
</dbReference>
<sequence>MTASEATMAMLNPKCLSISSTKMTEPNDHWIRAQRVGYIGVHVDADEIAMVAGTASSDNTGTLLFFVVAPALLLDWL</sequence>
<reference evidence="1 2" key="1">
    <citation type="journal article" date="2024" name="G3 (Bethesda)">
        <title>Genome assembly of Hibiscus sabdariffa L. provides insights into metabolisms of medicinal natural products.</title>
        <authorList>
            <person name="Kim T."/>
        </authorList>
    </citation>
    <scope>NUCLEOTIDE SEQUENCE [LARGE SCALE GENOMIC DNA]</scope>
    <source>
        <strain evidence="1">TK-2024</strain>
        <tissue evidence="1">Old leaves</tissue>
    </source>
</reference>
<dbReference type="EMBL" id="JBBPBM010000005">
    <property type="protein sequence ID" value="KAK8583455.1"/>
    <property type="molecule type" value="Genomic_DNA"/>
</dbReference>
<protein>
    <submittedName>
        <fullName evidence="1">Uncharacterized protein</fullName>
    </submittedName>
</protein>
<gene>
    <name evidence="1" type="ORF">V6N12_067729</name>
</gene>
<accession>A0ABR2FMW2</accession>
<evidence type="ECO:0000313" key="2">
    <source>
        <dbReference type="Proteomes" id="UP001472677"/>
    </source>
</evidence>
<comment type="caution">
    <text evidence="1">The sequence shown here is derived from an EMBL/GenBank/DDBJ whole genome shotgun (WGS) entry which is preliminary data.</text>
</comment>
<evidence type="ECO:0000313" key="1">
    <source>
        <dbReference type="EMBL" id="KAK8583455.1"/>
    </source>
</evidence>
<keyword evidence="2" id="KW-1185">Reference proteome</keyword>
<organism evidence="1 2">
    <name type="scientific">Hibiscus sabdariffa</name>
    <name type="common">roselle</name>
    <dbReference type="NCBI Taxonomy" id="183260"/>
    <lineage>
        <taxon>Eukaryota</taxon>
        <taxon>Viridiplantae</taxon>
        <taxon>Streptophyta</taxon>
        <taxon>Embryophyta</taxon>
        <taxon>Tracheophyta</taxon>
        <taxon>Spermatophyta</taxon>
        <taxon>Magnoliopsida</taxon>
        <taxon>eudicotyledons</taxon>
        <taxon>Gunneridae</taxon>
        <taxon>Pentapetalae</taxon>
        <taxon>rosids</taxon>
        <taxon>malvids</taxon>
        <taxon>Malvales</taxon>
        <taxon>Malvaceae</taxon>
        <taxon>Malvoideae</taxon>
        <taxon>Hibiscus</taxon>
    </lineage>
</organism>
<name>A0ABR2FMW2_9ROSI</name>